<dbReference type="InterPro" id="IPR000120">
    <property type="entry name" value="Amidase"/>
</dbReference>
<dbReference type="PATRIC" id="fig|199198.5.peg.152"/>
<dbReference type="SUPFAM" id="SSF75304">
    <property type="entry name" value="Amidase signature (AS) enzymes"/>
    <property type="match status" value="1"/>
</dbReference>
<name>A0A0N8QFG9_PSESX</name>
<dbReference type="NCBIfam" id="NF004766">
    <property type="entry name" value="PRK06102.1"/>
    <property type="match status" value="1"/>
</dbReference>
<dbReference type="PROSITE" id="PS00571">
    <property type="entry name" value="AMIDASES"/>
    <property type="match status" value="1"/>
</dbReference>
<dbReference type="Pfam" id="PF01425">
    <property type="entry name" value="Amidase"/>
    <property type="match status" value="1"/>
</dbReference>
<protein>
    <submittedName>
        <fullName evidence="2">Amidase family protein</fullName>
    </submittedName>
</protein>
<reference evidence="2 3" key="1">
    <citation type="submission" date="2015-09" db="EMBL/GenBank/DDBJ databases">
        <title>Genome announcement of multiple Pseudomonas syringae strains.</title>
        <authorList>
            <person name="Thakur S."/>
            <person name="Wang P.W."/>
            <person name="Gong Y."/>
            <person name="Weir B.S."/>
            <person name="Guttman D.S."/>
        </authorList>
    </citation>
    <scope>NUCLEOTIDE SEQUENCE [LARGE SCALE GENOMIC DNA]</scope>
    <source>
        <strain evidence="2 3">ICMP2802</strain>
    </source>
</reference>
<feature type="domain" description="Amidase" evidence="1">
    <location>
        <begin position="54"/>
        <end position="467"/>
    </location>
</feature>
<dbReference type="InterPro" id="IPR020556">
    <property type="entry name" value="Amidase_CS"/>
</dbReference>
<sequence>MAWNLPLLNVHFINKYIFKGVMSMTDTGSHSVTRDACALAEDFAQGRSDPVQALDKALQQAETADHVFISMSIERARREAEASAARWQQGQPLSPFDGVPIAWKDLFDVAGSVTTAGAAVRNNLSPALLDAPSVGLLARSGMVSLGKTNLSEFAYSGLGLNPHFGTPINPNSDSSPRIPGGSSSGSAVAVANGTVPIAMGTDTAGSIRVPAALNGLVGFRSTSRRYSRDGVFPLALTLDSVGPLTRSVRDALVIDDLLCARSKPSSLIPRSLAGQRFLLDQAVLEDERVTPAVRDNLLRAVEALRASGALIEVKPCQAFQATLLLIQQQGWLGAAEAFALHQALLDSDAASQLDPRVRKRLEAARSMPASLLVNLYAARERLQEQLTLELDGALLITPTVAHVAPPLAPLLKDDDLFVQTNLATLRLTMPGSLLNMPGVSLPSGRDASGLPTGLLLSAPAGEDARLLRAALTVESLIAVP</sequence>
<dbReference type="Gene3D" id="3.90.1300.10">
    <property type="entry name" value="Amidase signature (AS) domain"/>
    <property type="match status" value="1"/>
</dbReference>
<dbReference type="AlphaFoldDB" id="A0A0N8QFG9"/>
<dbReference type="Proteomes" id="UP000050297">
    <property type="component" value="Unassembled WGS sequence"/>
</dbReference>
<gene>
    <name evidence="2" type="ORF">ALO91_100432</name>
</gene>
<evidence type="ECO:0000259" key="1">
    <source>
        <dbReference type="Pfam" id="PF01425"/>
    </source>
</evidence>
<evidence type="ECO:0000313" key="2">
    <source>
        <dbReference type="EMBL" id="KPW25158.1"/>
    </source>
</evidence>
<comment type="caution">
    <text evidence="2">The sequence shown here is derived from an EMBL/GenBank/DDBJ whole genome shotgun (WGS) entry which is preliminary data.</text>
</comment>
<dbReference type="InterPro" id="IPR023631">
    <property type="entry name" value="Amidase_dom"/>
</dbReference>
<dbReference type="InterPro" id="IPR036928">
    <property type="entry name" value="AS_sf"/>
</dbReference>
<organism evidence="2 3">
    <name type="scientific">Pseudomonas syringae pv. aceris</name>
    <dbReference type="NCBI Taxonomy" id="199198"/>
    <lineage>
        <taxon>Bacteria</taxon>
        <taxon>Pseudomonadati</taxon>
        <taxon>Pseudomonadota</taxon>
        <taxon>Gammaproteobacteria</taxon>
        <taxon>Pseudomonadales</taxon>
        <taxon>Pseudomonadaceae</taxon>
        <taxon>Pseudomonas</taxon>
        <taxon>Pseudomonas syringae</taxon>
    </lineage>
</organism>
<accession>A0A0N8QFG9</accession>
<proteinExistence type="predicted"/>
<dbReference type="GO" id="GO:0003824">
    <property type="term" value="F:catalytic activity"/>
    <property type="evidence" value="ECO:0007669"/>
    <property type="project" value="InterPro"/>
</dbReference>
<dbReference type="PANTHER" id="PTHR11895:SF176">
    <property type="entry name" value="AMIDASE AMID-RELATED"/>
    <property type="match status" value="1"/>
</dbReference>
<evidence type="ECO:0000313" key="3">
    <source>
        <dbReference type="Proteomes" id="UP000050297"/>
    </source>
</evidence>
<dbReference type="PANTHER" id="PTHR11895">
    <property type="entry name" value="TRANSAMIDASE"/>
    <property type="match status" value="1"/>
</dbReference>
<dbReference type="EMBL" id="LJPM01000091">
    <property type="protein sequence ID" value="KPW25158.1"/>
    <property type="molecule type" value="Genomic_DNA"/>
</dbReference>